<proteinExistence type="predicted"/>
<protein>
    <recommendedName>
        <fullName evidence="1">Methyltransferase FkbM domain-containing protein</fullName>
    </recommendedName>
</protein>
<evidence type="ECO:0000313" key="2">
    <source>
        <dbReference type="EMBL" id="GAL81804.1"/>
    </source>
</evidence>
<name>A0A090X1I7_9FLAO</name>
<dbReference type="AlphaFoldDB" id="A0A090X1I7"/>
<dbReference type="Proteomes" id="UP000029643">
    <property type="component" value="Unassembled WGS sequence"/>
</dbReference>
<dbReference type="Pfam" id="PF05050">
    <property type="entry name" value="Methyltransf_21"/>
    <property type="match status" value="1"/>
</dbReference>
<reference evidence="2 3" key="1">
    <citation type="journal article" date="2014" name="Genome Announc.">
        <title>Draft Genome Sequences of Marine Flavobacterium Algibacter lectus Strains SS8 and NR4.</title>
        <authorList>
            <person name="Takatani N."/>
            <person name="Nakanishi M."/>
            <person name="Meirelles P."/>
            <person name="Mino S."/>
            <person name="Suda W."/>
            <person name="Oshima K."/>
            <person name="Hattori M."/>
            <person name="Ohkuma M."/>
            <person name="Hosokawa M."/>
            <person name="Miyashita K."/>
            <person name="Thompson F.L."/>
            <person name="Niwa A."/>
            <person name="Sawabe T."/>
            <person name="Sawabe T."/>
        </authorList>
    </citation>
    <scope>NUCLEOTIDE SEQUENCE [LARGE SCALE GENOMIC DNA]</scope>
    <source>
        <strain evidence="3">JCM19274</strain>
    </source>
</reference>
<evidence type="ECO:0000313" key="3">
    <source>
        <dbReference type="Proteomes" id="UP000029643"/>
    </source>
</evidence>
<accession>A0A090X1I7</accession>
<evidence type="ECO:0000259" key="1">
    <source>
        <dbReference type="Pfam" id="PF05050"/>
    </source>
</evidence>
<feature type="domain" description="Methyltransferase FkbM" evidence="1">
    <location>
        <begin position="12"/>
        <end position="87"/>
    </location>
</feature>
<dbReference type="InterPro" id="IPR006342">
    <property type="entry name" value="FkbM_mtfrase"/>
</dbReference>
<gene>
    <name evidence="2" type="ORF">JCM19274_363</name>
</gene>
<dbReference type="SUPFAM" id="SSF53335">
    <property type="entry name" value="S-adenosyl-L-methionine-dependent methyltransferases"/>
    <property type="match status" value="1"/>
</dbReference>
<dbReference type="EMBL" id="BBNU01000018">
    <property type="protein sequence ID" value="GAL81804.1"/>
    <property type="molecule type" value="Genomic_DNA"/>
</dbReference>
<organism evidence="2 3">
    <name type="scientific">Algibacter lectus</name>
    <dbReference type="NCBI Taxonomy" id="221126"/>
    <lineage>
        <taxon>Bacteria</taxon>
        <taxon>Pseudomonadati</taxon>
        <taxon>Bacteroidota</taxon>
        <taxon>Flavobacteriia</taxon>
        <taxon>Flavobacteriales</taxon>
        <taxon>Flavobacteriaceae</taxon>
        <taxon>Algibacter</taxon>
    </lineage>
</organism>
<sequence length="105" mass="11842">MLSPSYANRSSEERDIKIVETAKEIQTIIDNANGQKIMIKMDCEGAEYEIFENLSQSKILDKIDVIIMEWHDNGSKTIEDTLLKFGFNVFSRDLGPISGIITASK</sequence>
<comment type="caution">
    <text evidence="2">The sequence shown here is derived from an EMBL/GenBank/DDBJ whole genome shotgun (WGS) entry which is preliminary data.</text>
</comment>
<dbReference type="InterPro" id="IPR029063">
    <property type="entry name" value="SAM-dependent_MTases_sf"/>
</dbReference>
<dbReference type="Gene3D" id="3.40.50.150">
    <property type="entry name" value="Vaccinia Virus protein VP39"/>
    <property type="match status" value="1"/>
</dbReference>